<dbReference type="OrthoDB" id="9814553at2"/>
<dbReference type="EMBL" id="FOMX01000002">
    <property type="protein sequence ID" value="SFD56379.1"/>
    <property type="molecule type" value="Genomic_DNA"/>
</dbReference>
<dbReference type="PROSITE" id="PS50943">
    <property type="entry name" value="HTH_CROC1"/>
    <property type="match status" value="1"/>
</dbReference>
<organism evidence="3 4">
    <name type="scientific">Nannocystis exedens</name>
    <dbReference type="NCBI Taxonomy" id="54"/>
    <lineage>
        <taxon>Bacteria</taxon>
        <taxon>Pseudomonadati</taxon>
        <taxon>Myxococcota</taxon>
        <taxon>Polyangia</taxon>
        <taxon>Nannocystales</taxon>
        <taxon>Nannocystaceae</taxon>
        <taxon>Nannocystis</taxon>
    </lineage>
</organism>
<evidence type="ECO:0000313" key="4">
    <source>
        <dbReference type="Proteomes" id="UP000199400"/>
    </source>
</evidence>
<feature type="domain" description="HTH cro/C1-type" evidence="2">
    <location>
        <begin position="57"/>
        <end position="102"/>
    </location>
</feature>
<dbReference type="InterPro" id="IPR010982">
    <property type="entry name" value="Lambda_DNA-bd_dom_sf"/>
</dbReference>
<reference evidence="4" key="1">
    <citation type="submission" date="2016-10" db="EMBL/GenBank/DDBJ databases">
        <authorList>
            <person name="Varghese N."/>
            <person name="Submissions S."/>
        </authorList>
    </citation>
    <scope>NUCLEOTIDE SEQUENCE [LARGE SCALE GENOMIC DNA]</scope>
    <source>
        <strain evidence="4">ATCC 25963</strain>
    </source>
</reference>
<sequence length="145" mass="16138">MCHGLTLPNPPQMSDGTMNENEVAQEIGKRIRQWRMNTPPPKTRRKRQNETGWRPHMTIEELAKATGLTVTTVNKLELGYKAPRIESLLLLSQAFGCDASELLPKTKHRNSGKSELLNELAAAAAQLGAKQLRELIKQARGMEPG</sequence>
<dbReference type="AlphaFoldDB" id="A0A1I1TCR7"/>
<protein>
    <submittedName>
        <fullName evidence="3">Transcriptional regulator, contains XRE-family HTH domain</fullName>
    </submittedName>
</protein>
<feature type="region of interest" description="Disordered" evidence="1">
    <location>
        <begin position="36"/>
        <end position="55"/>
    </location>
</feature>
<dbReference type="InterPro" id="IPR001387">
    <property type="entry name" value="Cro/C1-type_HTH"/>
</dbReference>
<name>A0A1I1TCR7_9BACT</name>
<dbReference type="Proteomes" id="UP000199400">
    <property type="component" value="Unassembled WGS sequence"/>
</dbReference>
<evidence type="ECO:0000256" key="1">
    <source>
        <dbReference type="SAM" id="MobiDB-lite"/>
    </source>
</evidence>
<dbReference type="Gene3D" id="1.10.260.40">
    <property type="entry name" value="lambda repressor-like DNA-binding domains"/>
    <property type="match status" value="1"/>
</dbReference>
<dbReference type="SUPFAM" id="SSF47413">
    <property type="entry name" value="lambda repressor-like DNA-binding domains"/>
    <property type="match status" value="1"/>
</dbReference>
<dbReference type="SMART" id="SM00530">
    <property type="entry name" value="HTH_XRE"/>
    <property type="match status" value="1"/>
</dbReference>
<dbReference type="CDD" id="cd00093">
    <property type="entry name" value="HTH_XRE"/>
    <property type="match status" value="1"/>
</dbReference>
<evidence type="ECO:0000313" key="3">
    <source>
        <dbReference type="EMBL" id="SFD56379.1"/>
    </source>
</evidence>
<proteinExistence type="predicted"/>
<accession>A0A1I1TCR7</accession>
<keyword evidence="4" id="KW-1185">Reference proteome</keyword>
<dbReference type="Pfam" id="PF01381">
    <property type="entry name" value="HTH_3"/>
    <property type="match status" value="1"/>
</dbReference>
<dbReference type="GO" id="GO:0003677">
    <property type="term" value="F:DNA binding"/>
    <property type="evidence" value="ECO:0007669"/>
    <property type="project" value="InterPro"/>
</dbReference>
<evidence type="ECO:0000259" key="2">
    <source>
        <dbReference type="PROSITE" id="PS50943"/>
    </source>
</evidence>
<gene>
    <name evidence="3" type="ORF">SAMN02745121_00631</name>
</gene>